<sequence>MSTARPDVKRVRSDQDHSKKSTKDNEDKRQKSESKDDEEKEENKDVDWLNEQPFRANESWESWTTVWRQSCWCGKVAFVYNADPLQAKICHCEDCQRLHGAPFQHAAVFKKEMVRLDSDPEWLGFLSAHGEVHPLSKTPTPIPHKISCRACGSPLMDQGNNMIMAFPPTFEWPRTNKEVEEGNSKAGDKDAGEQEKKEDSHAAGGEGHKRNGKWERPGLPDVFKPQCHIFYERRVVDVADGLVKWRGHKDTEKMEDNQR</sequence>
<dbReference type="GeneID" id="77731790"/>
<dbReference type="GO" id="GO:0046872">
    <property type="term" value="F:metal ion binding"/>
    <property type="evidence" value="ECO:0007669"/>
    <property type="project" value="UniProtKB-KW"/>
</dbReference>
<keyword evidence="8" id="KW-1185">Reference proteome</keyword>
<reference evidence="7" key="1">
    <citation type="journal article" date="2022" name="G3 (Bethesda)">
        <title>High quality genome of the basidiomycete yeast Dioszegia hungarica PDD-24b-2 isolated from cloud water.</title>
        <authorList>
            <person name="Jarrige D."/>
            <person name="Haridas S."/>
            <person name="Bleykasten-Grosshans C."/>
            <person name="Joly M."/>
            <person name="Nadalig T."/>
            <person name="Sancelme M."/>
            <person name="Vuilleumier S."/>
            <person name="Grigoriev I.V."/>
            <person name="Amato P."/>
            <person name="Bringel F."/>
        </authorList>
    </citation>
    <scope>NUCLEOTIDE SEQUENCE</scope>
    <source>
        <strain evidence="7">PDD-24b-2</strain>
    </source>
</reference>
<dbReference type="RefSeq" id="XP_052944835.1">
    <property type="nucleotide sequence ID" value="XM_053092585.1"/>
</dbReference>
<evidence type="ECO:0000256" key="4">
    <source>
        <dbReference type="ARBA" id="ARBA00023239"/>
    </source>
</evidence>
<comment type="caution">
    <text evidence="7">The sequence shown here is derived from an EMBL/GenBank/DDBJ whole genome shotgun (WGS) entry which is preliminary data.</text>
</comment>
<feature type="domain" description="CENP-V/GFA" evidence="6">
    <location>
        <begin position="67"/>
        <end position="197"/>
    </location>
</feature>
<dbReference type="GO" id="GO:0016846">
    <property type="term" value="F:carbon-sulfur lyase activity"/>
    <property type="evidence" value="ECO:0007669"/>
    <property type="project" value="InterPro"/>
</dbReference>
<gene>
    <name evidence="7" type="ORF">MKK02DRAFT_43737</name>
</gene>
<protein>
    <submittedName>
        <fullName evidence="7">Mss4-like protein</fullName>
    </submittedName>
</protein>
<dbReference type="InterPro" id="IPR011057">
    <property type="entry name" value="Mss4-like_sf"/>
</dbReference>
<keyword evidence="3" id="KW-0862">Zinc</keyword>
<evidence type="ECO:0000256" key="2">
    <source>
        <dbReference type="ARBA" id="ARBA00022723"/>
    </source>
</evidence>
<organism evidence="7 8">
    <name type="scientific">Dioszegia hungarica</name>
    <dbReference type="NCBI Taxonomy" id="4972"/>
    <lineage>
        <taxon>Eukaryota</taxon>
        <taxon>Fungi</taxon>
        <taxon>Dikarya</taxon>
        <taxon>Basidiomycota</taxon>
        <taxon>Agaricomycotina</taxon>
        <taxon>Tremellomycetes</taxon>
        <taxon>Tremellales</taxon>
        <taxon>Bulleribasidiaceae</taxon>
        <taxon>Dioszegia</taxon>
    </lineage>
</organism>
<keyword evidence="4" id="KW-0456">Lyase</keyword>
<dbReference type="EMBL" id="JAKWFO010000005">
    <property type="protein sequence ID" value="KAI9635058.1"/>
    <property type="molecule type" value="Genomic_DNA"/>
</dbReference>
<feature type="region of interest" description="Disordered" evidence="5">
    <location>
        <begin position="178"/>
        <end position="220"/>
    </location>
</feature>
<feature type="compositionally biased region" description="Basic and acidic residues" evidence="5">
    <location>
        <begin position="1"/>
        <end position="34"/>
    </location>
</feature>
<feature type="region of interest" description="Disordered" evidence="5">
    <location>
        <begin position="1"/>
        <end position="46"/>
    </location>
</feature>
<dbReference type="PANTHER" id="PTHR33337">
    <property type="entry name" value="GFA DOMAIN-CONTAINING PROTEIN"/>
    <property type="match status" value="1"/>
</dbReference>
<dbReference type="PANTHER" id="PTHR33337:SF40">
    <property type="entry name" value="CENP-V_GFA DOMAIN-CONTAINING PROTEIN-RELATED"/>
    <property type="match status" value="1"/>
</dbReference>
<feature type="compositionally biased region" description="Basic and acidic residues" evidence="5">
    <location>
        <begin position="178"/>
        <end position="218"/>
    </location>
</feature>
<evidence type="ECO:0000256" key="5">
    <source>
        <dbReference type="SAM" id="MobiDB-lite"/>
    </source>
</evidence>
<name>A0AA38H6T3_9TREE</name>
<evidence type="ECO:0000259" key="6">
    <source>
        <dbReference type="PROSITE" id="PS51891"/>
    </source>
</evidence>
<evidence type="ECO:0000313" key="8">
    <source>
        <dbReference type="Proteomes" id="UP001164286"/>
    </source>
</evidence>
<evidence type="ECO:0000256" key="1">
    <source>
        <dbReference type="ARBA" id="ARBA00005495"/>
    </source>
</evidence>
<evidence type="ECO:0000256" key="3">
    <source>
        <dbReference type="ARBA" id="ARBA00022833"/>
    </source>
</evidence>
<dbReference type="PROSITE" id="PS51891">
    <property type="entry name" value="CENP_V_GFA"/>
    <property type="match status" value="1"/>
</dbReference>
<dbReference type="Proteomes" id="UP001164286">
    <property type="component" value="Unassembled WGS sequence"/>
</dbReference>
<comment type="similarity">
    <text evidence="1">Belongs to the Gfa family.</text>
</comment>
<dbReference type="Pfam" id="PF04828">
    <property type="entry name" value="GFA"/>
    <property type="match status" value="1"/>
</dbReference>
<proteinExistence type="inferred from homology"/>
<accession>A0AA38H6T3</accession>
<evidence type="ECO:0000313" key="7">
    <source>
        <dbReference type="EMBL" id="KAI9635058.1"/>
    </source>
</evidence>
<dbReference type="Gene3D" id="3.90.1590.10">
    <property type="entry name" value="glutathione-dependent formaldehyde- activating enzyme (gfa)"/>
    <property type="match status" value="1"/>
</dbReference>
<keyword evidence="2" id="KW-0479">Metal-binding</keyword>
<dbReference type="SUPFAM" id="SSF51316">
    <property type="entry name" value="Mss4-like"/>
    <property type="match status" value="1"/>
</dbReference>
<dbReference type="InterPro" id="IPR006913">
    <property type="entry name" value="CENP-V/GFA"/>
</dbReference>
<dbReference type="AlphaFoldDB" id="A0AA38H6T3"/>